<name>A0AAN6TWZ8_9PEZI</name>
<keyword evidence="3" id="KW-1185">Reference proteome</keyword>
<proteinExistence type="predicted"/>
<gene>
    <name evidence="2" type="ORF">N657DRAFT_646985</name>
</gene>
<comment type="caution">
    <text evidence="2">The sequence shown here is derived from an EMBL/GenBank/DDBJ whole genome shotgun (WGS) entry which is preliminary data.</text>
</comment>
<dbReference type="Proteomes" id="UP001302602">
    <property type="component" value="Unassembled WGS sequence"/>
</dbReference>
<dbReference type="Gene3D" id="1.20.140.150">
    <property type="match status" value="1"/>
</dbReference>
<dbReference type="EMBL" id="MU853231">
    <property type="protein sequence ID" value="KAK4122297.1"/>
    <property type="molecule type" value="Genomic_DNA"/>
</dbReference>
<dbReference type="GeneID" id="87829997"/>
<dbReference type="AlphaFoldDB" id="A0AAN6TWZ8"/>
<keyword evidence="1" id="KW-0812">Transmembrane</keyword>
<reference evidence="2" key="1">
    <citation type="journal article" date="2023" name="Mol. Phylogenet. Evol.">
        <title>Genome-scale phylogeny and comparative genomics of the fungal order Sordariales.</title>
        <authorList>
            <person name="Hensen N."/>
            <person name="Bonometti L."/>
            <person name="Westerberg I."/>
            <person name="Brannstrom I.O."/>
            <person name="Guillou S."/>
            <person name="Cros-Aarteil S."/>
            <person name="Calhoun S."/>
            <person name="Haridas S."/>
            <person name="Kuo A."/>
            <person name="Mondo S."/>
            <person name="Pangilinan J."/>
            <person name="Riley R."/>
            <person name="LaButti K."/>
            <person name="Andreopoulos B."/>
            <person name="Lipzen A."/>
            <person name="Chen C."/>
            <person name="Yan M."/>
            <person name="Daum C."/>
            <person name="Ng V."/>
            <person name="Clum A."/>
            <person name="Steindorff A."/>
            <person name="Ohm R.A."/>
            <person name="Martin F."/>
            <person name="Silar P."/>
            <person name="Natvig D.O."/>
            <person name="Lalanne C."/>
            <person name="Gautier V."/>
            <person name="Ament-Velasquez S.L."/>
            <person name="Kruys A."/>
            <person name="Hutchinson M.I."/>
            <person name="Powell A.J."/>
            <person name="Barry K."/>
            <person name="Miller A.N."/>
            <person name="Grigoriev I.V."/>
            <person name="Debuchy R."/>
            <person name="Gladieux P."/>
            <person name="Hiltunen Thoren M."/>
            <person name="Johannesson H."/>
        </authorList>
    </citation>
    <scope>NUCLEOTIDE SEQUENCE</scope>
    <source>
        <strain evidence="2">CBS 731.68</strain>
    </source>
</reference>
<feature type="transmembrane region" description="Helical" evidence="1">
    <location>
        <begin position="102"/>
        <end position="122"/>
    </location>
</feature>
<organism evidence="2 3">
    <name type="scientific">Parathielavia appendiculata</name>
    <dbReference type="NCBI Taxonomy" id="2587402"/>
    <lineage>
        <taxon>Eukaryota</taxon>
        <taxon>Fungi</taxon>
        <taxon>Dikarya</taxon>
        <taxon>Ascomycota</taxon>
        <taxon>Pezizomycotina</taxon>
        <taxon>Sordariomycetes</taxon>
        <taxon>Sordariomycetidae</taxon>
        <taxon>Sordariales</taxon>
        <taxon>Chaetomiaceae</taxon>
        <taxon>Parathielavia</taxon>
    </lineage>
</organism>
<keyword evidence="1" id="KW-0472">Membrane</keyword>
<reference evidence="2" key="2">
    <citation type="submission" date="2023-05" db="EMBL/GenBank/DDBJ databases">
        <authorList>
            <consortium name="Lawrence Berkeley National Laboratory"/>
            <person name="Steindorff A."/>
            <person name="Hensen N."/>
            <person name="Bonometti L."/>
            <person name="Westerberg I."/>
            <person name="Brannstrom I.O."/>
            <person name="Guillou S."/>
            <person name="Cros-Aarteil S."/>
            <person name="Calhoun S."/>
            <person name="Haridas S."/>
            <person name="Kuo A."/>
            <person name="Mondo S."/>
            <person name="Pangilinan J."/>
            <person name="Riley R."/>
            <person name="Labutti K."/>
            <person name="Andreopoulos B."/>
            <person name="Lipzen A."/>
            <person name="Chen C."/>
            <person name="Yanf M."/>
            <person name="Daum C."/>
            <person name="Ng V."/>
            <person name="Clum A."/>
            <person name="Ohm R."/>
            <person name="Martin F."/>
            <person name="Silar P."/>
            <person name="Natvig D."/>
            <person name="Lalanne C."/>
            <person name="Gautier V."/>
            <person name="Ament-Velasquez S.L."/>
            <person name="Kruys A."/>
            <person name="Hutchinson M.I."/>
            <person name="Powell A.J."/>
            <person name="Barry K."/>
            <person name="Miller A.N."/>
            <person name="Grigoriev I.V."/>
            <person name="Debuchy R."/>
            <person name="Gladieux P."/>
            <person name="Thoren M.H."/>
            <person name="Johannesson H."/>
        </authorList>
    </citation>
    <scope>NUCLEOTIDE SEQUENCE</scope>
    <source>
        <strain evidence="2">CBS 731.68</strain>
    </source>
</reference>
<keyword evidence="1" id="KW-1133">Transmembrane helix</keyword>
<feature type="transmembrane region" description="Helical" evidence="1">
    <location>
        <begin position="68"/>
        <end position="90"/>
    </location>
</feature>
<accession>A0AAN6TWZ8</accession>
<protein>
    <submittedName>
        <fullName evidence="2">Uncharacterized protein</fullName>
    </submittedName>
</protein>
<evidence type="ECO:0000313" key="2">
    <source>
        <dbReference type="EMBL" id="KAK4122297.1"/>
    </source>
</evidence>
<dbReference type="RefSeq" id="XP_062646068.1">
    <property type="nucleotide sequence ID" value="XM_062793228.1"/>
</dbReference>
<sequence>MTIISIISPNWVSYTVPAPTGGTVTDSIGLHRRCTSSPGNWKCTPFPDEARCEGDGRSLCSMWRTTGFLMSFATVAELATVVGFLVILAGGKVKRHGGGWRILGGMLAVVATAEFVGMAVVVRSPCFLTSPSHRHHRDMKMLTRQTGVCL</sequence>
<evidence type="ECO:0000313" key="3">
    <source>
        <dbReference type="Proteomes" id="UP001302602"/>
    </source>
</evidence>
<evidence type="ECO:0000256" key="1">
    <source>
        <dbReference type="SAM" id="Phobius"/>
    </source>
</evidence>